<reference evidence="2" key="1">
    <citation type="submission" date="2020-05" db="EMBL/GenBank/DDBJ databases">
        <title>WGS assembly of Panicum virgatum.</title>
        <authorList>
            <person name="Lovell J.T."/>
            <person name="Jenkins J."/>
            <person name="Shu S."/>
            <person name="Juenger T.E."/>
            <person name="Schmutz J."/>
        </authorList>
    </citation>
    <scope>NUCLEOTIDE SEQUENCE</scope>
    <source>
        <strain evidence="2">AP13</strain>
    </source>
</reference>
<name>A0A8T0V8A0_PANVG</name>
<feature type="region of interest" description="Disordered" evidence="1">
    <location>
        <begin position="19"/>
        <end position="47"/>
    </location>
</feature>
<evidence type="ECO:0000313" key="2">
    <source>
        <dbReference type="EMBL" id="KAG2630808.1"/>
    </source>
</evidence>
<keyword evidence="3" id="KW-1185">Reference proteome</keyword>
<evidence type="ECO:0000256" key="1">
    <source>
        <dbReference type="SAM" id="MobiDB-lite"/>
    </source>
</evidence>
<dbReference type="Proteomes" id="UP000823388">
    <property type="component" value="Chromosome 3K"/>
</dbReference>
<proteinExistence type="predicted"/>
<dbReference type="AlphaFoldDB" id="A0A8T0V8A0"/>
<accession>A0A8T0V8A0</accession>
<comment type="caution">
    <text evidence="2">The sequence shown here is derived from an EMBL/GenBank/DDBJ whole genome shotgun (WGS) entry which is preliminary data.</text>
</comment>
<gene>
    <name evidence="2" type="ORF">PVAP13_3KG549300</name>
</gene>
<organism evidence="2 3">
    <name type="scientific">Panicum virgatum</name>
    <name type="common">Blackwell switchgrass</name>
    <dbReference type="NCBI Taxonomy" id="38727"/>
    <lineage>
        <taxon>Eukaryota</taxon>
        <taxon>Viridiplantae</taxon>
        <taxon>Streptophyta</taxon>
        <taxon>Embryophyta</taxon>
        <taxon>Tracheophyta</taxon>
        <taxon>Spermatophyta</taxon>
        <taxon>Magnoliopsida</taxon>
        <taxon>Liliopsida</taxon>
        <taxon>Poales</taxon>
        <taxon>Poaceae</taxon>
        <taxon>PACMAD clade</taxon>
        <taxon>Panicoideae</taxon>
        <taxon>Panicodae</taxon>
        <taxon>Paniceae</taxon>
        <taxon>Panicinae</taxon>
        <taxon>Panicum</taxon>
        <taxon>Panicum sect. Hiantes</taxon>
    </lineage>
</organism>
<dbReference type="EMBL" id="CM029041">
    <property type="protein sequence ID" value="KAG2630808.1"/>
    <property type="molecule type" value="Genomic_DNA"/>
</dbReference>
<evidence type="ECO:0000313" key="3">
    <source>
        <dbReference type="Proteomes" id="UP000823388"/>
    </source>
</evidence>
<sequence length="222" mass="24366">MAWIKKPSSFGARHLPLRTGALARKGGGGDQQPVPPAAGPAARSPRNWIDPKSACRVEVTVNSYFTIQDGRKEYNRDMSTREEDMRTAVSIGEDEMPTAVSIGEDEMPTAVNIGEEVIPAAMDTDLEVPGGGFTWAEVPEYGESTAGPPMDEEEEKEHFINVGCDPNGDELAGADEEWRYFKNVDNPVIDLDASMLSVNIAVLVWSFVQLYVCIWHCYATLL</sequence>
<protein>
    <submittedName>
        <fullName evidence="2">Uncharacterized protein</fullName>
    </submittedName>
</protein>